<accession>A0A3S4N7V3</accession>
<feature type="compositionally biased region" description="Polar residues" evidence="1">
    <location>
        <begin position="463"/>
        <end position="473"/>
    </location>
</feature>
<feature type="compositionally biased region" description="Acidic residues" evidence="1">
    <location>
        <begin position="491"/>
        <end position="504"/>
    </location>
</feature>
<evidence type="ECO:0000313" key="2">
    <source>
        <dbReference type="EMBL" id="RWR73770.1"/>
    </source>
</evidence>
<proteinExistence type="predicted"/>
<feature type="compositionally biased region" description="Acidic residues" evidence="1">
    <location>
        <begin position="446"/>
        <end position="458"/>
    </location>
</feature>
<keyword evidence="3" id="KW-1185">Reference proteome</keyword>
<feature type="region of interest" description="Disordered" evidence="1">
    <location>
        <begin position="118"/>
        <end position="161"/>
    </location>
</feature>
<evidence type="ECO:0000256" key="1">
    <source>
        <dbReference type="SAM" id="MobiDB-lite"/>
    </source>
</evidence>
<feature type="region of interest" description="Disordered" evidence="1">
    <location>
        <begin position="553"/>
        <end position="617"/>
    </location>
</feature>
<gene>
    <name evidence="2" type="ORF">CKAN_00207200</name>
</gene>
<sequence>MAEREEAENKSWTASTNWIVVHGSLQNTISFESPIEEEEEEKISSRPKAALVLKPPPSDSSPCEINVSFTKKHEVRQVYVRSTSRVYEIYYALDQQSDQEYLCTVRCGVAAREDDILQTGDTGEATGEDQDTSGTNTPEIPNQTAKSDSINSNGSDEDGWVEVKVPDSPLVTDTIKPMAKEIKQKTSIKVQDYYEATAEITDSYPCVSLTLRLLSLQVKECLSIEEIYIFAEPAIESTNAGHSLAPVESSAGNNLLAMLVPSLLQVSKSGISRVKDGHVSDIREGQKLPGSESKANESFSSELYRTVNQETPINMADTKEVKIQELVKDRTEHRQLESGPHSPHSTNIPNYVEEKKLPVGYLEKMLGQLDCRMARIEAFCASFEENMLKPLNCMATRMQRMEQQMDELRVRSESPPRSLPCSRIVAPEFSFDESESNSLHAHSSDENVDSASESEEGIPFDKPSSSNVDATAATSPKVVPHWVVNAPEFSNTDDDSDNNCDDTSDSVRKDIPLDKPSSSIDSALASALASLILSTSAQPMELSPAFMVKAPDLASEDDENESPSASVSCEGAKTHGIDFHGNHGTEKLKDSDSIPCTSSSQDSEVQPTKESPVKVTAEGVAERNRVDMSVVTGVQSWTGTAERDLNEMERNQVDTADTAEGDLNEMGQTEDACMEGIANGVVSSNQPRRELYENRDSSSSGIVDQYQTIAECADRRTRDNVEVTPPKHFCAFDINVQATMKGYIGQSYIEWSDDSGGEPTVEGDAVQDGPATCTELQNAGHGMDRLENELKPTSHPVLDFELPILDVKFISEENLHRKLPLEALLGDVLETTTHPSGLDYDYNDDVANGRRDDQDIGESEENDPLASDPFLELEDLTVESVASSLQHEELQVPSGYGIKEPSSSLV</sequence>
<dbReference type="Proteomes" id="UP000283530">
    <property type="component" value="Unassembled WGS sequence"/>
</dbReference>
<feature type="region of interest" description="Disordered" evidence="1">
    <location>
        <begin position="833"/>
        <end position="870"/>
    </location>
</feature>
<feature type="region of interest" description="Disordered" evidence="1">
    <location>
        <begin position="435"/>
        <end position="473"/>
    </location>
</feature>
<protein>
    <submittedName>
        <fullName evidence="2">Uncharacterized protein</fullName>
    </submittedName>
</protein>
<feature type="region of interest" description="Disordered" evidence="1">
    <location>
        <begin position="487"/>
        <end position="517"/>
    </location>
</feature>
<dbReference type="PANTHER" id="PTHR37261">
    <property type="entry name" value="40S RIBOSOMAL PROTEIN S27"/>
    <property type="match status" value="1"/>
</dbReference>
<dbReference type="EMBL" id="QPKB01000001">
    <property type="protein sequence ID" value="RWR73770.1"/>
    <property type="molecule type" value="Genomic_DNA"/>
</dbReference>
<name>A0A3S4N7V3_9MAGN</name>
<feature type="compositionally biased region" description="Polar residues" evidence="1">
    <location>
        <begin position="132"/>
        <end position="154"/>
    </location>
</feature>
<feature type="compositionally biased region" description="Polar residues" evidence="1">
    <location>
        <begin position="594"/>
        <end position="609"/>
    </location>
</feature>
<organism evidence="2 3">
    <name type="scientific">Cinnamomum micranthum f. kanehirae</name>
    <dbReference type="NCBI Taxonomy" id="337451"/>
    <lineage>
        <taxon>Eukaryota</taxon>
        <taxon>Viridiplantae</taxon>
        <taxon>Streptophyta</taxon>
        <taxon>Embryophyta</taxon>
        <taxon>Tracheophyta</taxon>
        <taxon>Spermatophyta</taxon>
        <taxon>Magnoliopsida</taxon>
        <taxon>Magnoliidae</taxon>
        <taxon>Laurales</taxon>
        <taxon>Lauraceae</taxon>
        <taxon>Cinnamomum</taxon>
    </lineage>
</organism>
<reference evidence="2 3" key="1">
    <citation type="journal article" date="2019" name="Nat. Plants">
        <title>Stout camphor tree genome fills gaps in understanding of flowering plant genome evolution.</title>
        <authorList>
            <person name="Chaw S.M."/>
            <person name="Liu Y.C."/>
            <person name="Wu Y.W."/>
            <person name="Wang H.Y."/>
            <person name="Lin C.I."/>
            <person name="Wu C.S."/>
            <person name="Ke H.M."/>
            <person name="Chang L.Y."/>
            <person name="Hsu C.Y."/>
            <person name="Yang H.T."/>
            <person name="Sudianto E."/>
            <person name="Hsu M.H."/>
            <person name="Wu K.P."/>
            <person name="Wang L.N."/>
            <person name="Leebens-Mack J.H."/>
            <person name="Tsai I.J."/>
        </authorList>
    </citation>
    <scope>NUCLEOTIDE SEQUENCE [LARGE SCALE GENOMIC DNA]</scope>
    <source>
        <strain evidence="3">cv. Chaw 1501</strain>
        <tissue evidence="2">Young leaves</tissue>
    </source>
</reference>
<comment type="caution">
    <text evidence="2">The sequence shown here is derived from an EMBL/GenBank/DDBJ whole genome shotgun (WGS) entry which is preliminary data.</text>
</comment>
<dbReference type="PANTHER" id="PTHR37261:SF1">
    <property type="entry name" value="40S RIBOSOMAL PROTEIN S27"/>
    <property type="match status" value="1"/>
</dbReference>
<evidence type="ECO:0000313" key="3">
    <source>
        <dbReference type="Proteomes" id="UP000283530"/>
    </source>
</evidence>
<feature type="compositionally biased region" description="Basic and acidic residues" evidence="1">
    <location>
        <begin position="572"/>
        <end position="592"/>
    </location>
</feature>
<dbReference type="AlphaFoldDB" id="A0A3S4N7V3"/>
<dbReference type="OrthoDB" id="1939758at2759"/>